<dbReference type="InterPro" id="IPR029030">
    <property type="entry name" value="Caspase-like_dom_sf"/>
</dbReference>
<dbReference type="Gene3D" id="3.40.50.1460">
    <property type="match status" value="1"/>
</dbReference>
<dbReference type="Pfam" id="PF00656">
    <property type="entry name" value="Peptidase_C14"/>
    <property type="match status" value="1"/>
</dbReference>
<evidence type="ECO:0000313" key="3">
    <source>
        <dbReference type="Proteomes" id="UP000286561"/>
    </source>
</evidence>
<protein>
    <submittedName>
        <fullName evidence="2">Caspase family protein</fullName>
    </submittedName>
</protein>
<accession>A0A413PWT5</accession>
<feature type="domain" description="Peptidase C14 caspase" evidence="1">
    <location>
        <begin position="8"/>
        <end position="239"/>
    </location>
</feature>
<dbReference type="AlphaFoldDB" id="A0A413PWT5"/>
<sequence length="263" mass="30219">MNWKLFVIAVGINEYRLKGDNLNNCCTDAKVIFHTLKSKEYFRMDDNSVLITSDTCNTEKQNILESIKACDEFIDEKTNIIFYYSGHGCNIDDTFHFWVSDSESSVKNVISINEVTDILSGMNKGRYKSITILIDACQQQISHSKGLEKQSPKFLDEYIDDAKGLGIIYSCSKGEYSLDEFNGHSISVFTYLIVQALNGHIDAVNANFLTFNKMYEFLQLNSRKISRENIQINQHPQYFFSGNKSASAVFFFRKRYCICVYTK</sequence>
<dbReference type="EMBL" id="QSEP01000058">
    <property type="protein sequence ID" value="RGZ81974.1"/>
    <property type="molecule type" value="Genomic_DNA"/>
</dbReference>
<gene>
    <name evidence="2" type="ORF">DW972_09555</name>
</gene>
<dbReference type="GO" id="GO:0006508">
    <property type="term" value="P:proteolysis"/>
    <property type="evidence" value="ECO:0007669"/>
    <property type="project" value="InterPro"/>
</dbReference>
<reference evidence="2 3" key="1">
    <citation type="submission" date="2018-08" db="EMBL/GenBank/DDBJ databases">
        <title>A genome reference for cultivated species of the human gut microbiota.</title>
        <authorList>
            <person name="Zou Y."/>
            <person name="Xue W."/>
            <person name="Luo G."/>
        </authorList>
    </citation>
    <scope>NUCLEOTIDE SEQUENCE [LARGE SCALE GENOMIC DNA]</scope>
    <source>
        <strain evidence="2 3">AM48-23BH</strain>
    </source>
</reference>
<dbReference type="GO" id="GO:0004197">
    <property type="term" value="F:cysteine-type endopeptidase activity"/>
    <property type="evidence" value="ECO:0007669"/>
    <property type="project" value="InterPro"/>
</dbReference>
<proteinExistence type="predicted"/>
<dbReference type="Proteomes" id="UP000286561">
    <property type="component" value="Unassembled WGS sequence"/>
</dbReference>
<evidence type="ECO:0000313" key="2">
    <source>
        <dbReference type="EMBL" id="RGZ81974.1"/>
    </source>
</evidence>
<comment type="caution">
    <text evidence="2">The sequence shown here is derived from an EMBL/GenBank/DDBJ whole genome shotgun (WGS) entry which is preliminary data.</text>
</comment>
<dbReference type="InterPro" id="IPR011600">
    <property type="entry name" value="Pept_C14_caspase"/>
</dbReference>
<organism evidence="2 3">
    <name type="scientific">Anaerobutyricum hallii</name>
    <dbReference type="NCBI Taxonomy" id="39488"/>
    <lineage>
        <taxon>Bacteria</taxon>
        <taxon>Bacillati</taxon>
        <taxon>Bacillota</taxon>
        <taxon>Clostridia</taxon>
        <taxon>Lachnospirales</taxon>
        <taxon>Lachnospiraceae</taxon>
        <taxon>Anaerobutyricum</taxon>
    </lineage>
</organism>
<evidence type="ECO:0000259" key="1">
    <source>
        <dbReference type="Pfam" id="PF00656"/>
    </source>
</evidence>
<name>A0A413PWT5_9FIRM</name>
<dbReference type="SUPFAM" id="SSF52129">
    <property type="entry name" value="Caspase-like"/>
    <property type="match status" value="1"/>
</dbReference>